<feature type="transmembrane region" description="Helical" evidence="1">
    <location>
        <begin position="33"/>
        <end position="56"/>
    </location>
</feature>
<feature type="domain" description="Oligopeptide transport permease C-like N-terminal" evidence="2">
    <location>
        <begin position="23"/>
        <end position="58"/>
    </location>
</feature>
<evidence type="ECO:0000259" key="2">
    <source>
        <dbReference type="Pfam" id="PF12911"/>
    </source>
</evidence>
<gene>
    <name evidence="3" type="ORF">ACFP81_05685</name>
</gene>
<organism evidence="3 4">
    <name type="scientific">Deinococcus lacus</name>
    <dbReference type="NCBI Taxonomy" id="392561"/>
    <lineage>
        <taxon>Bacteria</taxon>
        <taxon>Thermotogati</taxon>
        <taxon>Deinococcota</taxon>
        <taxon>Deinococci</taxon>
        <taxon>Deinococcales</taxon>
        <taxon>Deinococcaceae</taxon>
        <taxon>Deinococcus</taxon>
    </lineage>
</organism>
<reference evidence="4" key="1">
    <citation type="journal article" date="2019" name="Int. J. Syst. Evol. Microbiol.">
        <title>The Global Catalogue of Microorganisms (GCM) 10K type strain sequencing project: providing services to taxonomists for standard genome sequencing and annotation.</title>
        <authorList>
            <consortium name="The Broad Institute Genomics Platform"/>
            <consortium name="The Broad Institute Genome Sequencing Center for Infectious Disease"/>
            <person name="Wu L."/>
            <person name="Ma J."/>
        </authorList>
    </citation>
    <scope>NUCLEOTIDE SEQUENCE [LARGE SCALE GENOMIC DNA]</scope>
    <source>
        <strain evidence="4">CGMCC 1.15772</strain>
    </source>
</reference>
<name>A0ABW1YB71_9DEIO</name>
<dbReference type="RefSeq" id="WP_380082557.1">
    <property type="nucleotide sequence ID" value="NZ_JBHSWD010000001.1"/>
</dbReference>
<accession>A0ABW1YB71</accession>
<keyword evidence="1" id="KW-0812">Transmembrane</keyword>
<evidence type="ECO:0000313" key="4">
    <source>
        <dbReference type="Proteomes" id="UP001596297"/>
    </source>
</evidence>
<comment type="caution">
    <text evidence="3">The sequence shown here is derived from an EMBL/GenBank/DDBJ whole genome shotgun (WGS) entry which is preliminary data.</text>
</comment>
<dbReference type="InterPro" id="IPR025966">
    <property type="entry name" value="OppC_N"/>
</dbReference>
<proteinExistence type="predicted"/>
<keyword evidence="1" id="KW-1133">Transmembrane helix</keyword>
<evidence type="ECO:0000313" key="3">
    <source>
        <dbReference type="EMBL" id="MFC6591555.1"/>
    </source>
</evidence>
<dbReference type="Pfam" id="PF12911">
    <property type="entry name" value="OppC_N"/>
    <property type="match status" value="1"/>
</dbReference>
<dbReference type="Proteomes" id="UP001596297">
    <property type="component" value="Unassembled WGS sequence"/>
</dbReference>
<dbReference type="EMBL" id="JBHSWD010000001">
    <property type="protein sequence ID" value="MFC6591555.1"/>
    <property type="molecule type" value="Genomic_DNA"/>
</dbReference>
<sequence length="138" mass="15128">MTTAPAPAAVSRPPSRLKEFWNGKAMRKLRRNYLAMLGLLITLLFGLVALFAPLIAKPSGNCLRELGMTEASQIYNPANPAMWKAIFAPPKVCYSTERISFKQTPTPPTRKLRLEPCVATTSCTAWFGGPALCSSWPS</sequence>
<protein>
    <recommendedName>
        <fullName evidence="2">Oligopeptide transport permease C-like N-terminal domain-containing protein</fullName>
    </recommendedName>
</protein>
<keyword evidence="4" id="KW-1185">Reference proteome</keyword>
<evidence type="ECO:0000256" key="1">
    <source>
        <dbReference type="SAM" id="Phobius"/>
    </source>
</evidence>
<keyword evidence="1" id="KW-0472">Membrane</keyword>